<organism evidence="2 3">
    <name type="scientific">Zopfia rhizophila CBS 207.26</name>
    <dbReference type="NCBI Taxonomy" id="1314779"/>
    <lineage>
        <taxon>Eukaryota</taxon>
        <taxon>Fungi</taxon>
        <taxon>Dikarya</taxon>
        <taxon>Ascomycota</taxon>
        <taxon>Pezizomycotina</taxon>
        <taxon>Dothideomycetes</taxon>
        <taxon>Dothideomycetes incertae sedis</taxon>
        <taxon>Zopfiaceae</taxon>
        <taxon>Zopfia</taxon>
    </lineage>
</organism>
<evidence type="ECO:0000313" key="2">
    <source>
        <dbReference type="EMBL" id="KAF2189213.1"/>
    </source>
</evidence>
<dbReference type="AlphaFoldDB" id="A0A6A6EDC6"/>
<accession>A0A6A6EDC6</accession>
<dbReference type="Proteomes" id="UP000800200">
    <property type="component" value="Unassembled WGS sequence"/>
</dbReference>
<reference evidence="2" key="1">
    <citation type="journal article" date="2020" name="Stud. Mycol.">
        <title>101 Dothideomycetes genomes: a test case for predicting lifestyles and emergence of pathogens.</title>
        <authorList>
            <person name="Haridas S."/>
            <person name="Albert R."/>
            <person name="Binder M."/>
            <person name="Bloem J."/>
            <person name="Labutti K."/>
            <person name="Salamov A."/>
            <person name="Andreopoulos B."/>
            <person name="Baker S."/>
            <person name="Barry K."/>
            <person name="Bills G."/>
            <person name="Bluhm B."/>
            <person name="Cannon C."/>
            <person name="Castanera R."/>
            <person name="Culley D."/>
            <person name="Daum C."/>
            <person name="Ezra D."/>
            <person name="Gonzalez J."/>
            <person name="Henrissat B."/>
            <person name="Kuo A."/>
            <person name="Liang C."/>
            <person name="Lipzen A."/>
            <person name="Lutzoni F."/>
            <person name="Magnuson J."/>
            <person name="Mondo S."/>
            <person name="Nolan M."/>
            <person name="Ohm R."/>
            <person name="Pangilinan J."/>
            <person name="Park H.-J."/>
            <person name="Ramirez L."/>
            <person name="Alfaro M."/>
            <person name="Sun H."/>
            <person name="Tritt A."/>
            <person name="Yoshinaga Y."/>
            <person name="Zwiers L.-H."/>
            <person name="Turgeon B."/>
            <person name="Goodwin S."/>
            <person name="Spatafora J."/>
            <person name="Crous P."/>
            <person name="Grigoriev I."/>
        </authorList>
    </citation>
    <scope>NUCLEOTIDE SEQUENCE</scope>
    <source>
        <strain evidence="2">CBS 207.26</strain>
    </source>
</reference>
<proteinExistence type="predicted"/>
<gene>
    <name evidence="2" type="ORF">K469DRAFT_683653</name>
</gene>
<keyword evidence="3" id="KW-1185">Reference proteome</keyword>
<protein>
    <submittedName>
        <fullName evidence="2">Uncharacterized protein</fullName>
    </submittedName>
</protein>
<evidence type="ECO:0000256" key="1">
    <source>
        <dbReference type="SAM" id="SignalP"/>
    </source>
</evidence>
<name>A0A6A6EDC6_9PEZI</name>
<feature type="chain" id="PRO_5025567087" evidence="1">
    <location>
        <begin position="30"/>
        <end position="134"/>
    </location>
</feature>
<sequence>MWWAWVEDAPSKQVSWQSAFWSLVPLALSTMTQPSGQVLRYPPLLRTYLRSSPVVCGLDALAQLVRLAVYLLGRYSTYPTHAAVRVMHVRSRALKDRGPEGFQALENVAIVRWLLFAFGTLPQAIKLMALGELR</sequence>
<keyword evidence="1" id="KW-0732">Signal</keyword>
<dbReference type="OrthoDB" id="3775051at2759"/>
<dbReference type="EMBL" id="ML994621">
    <property type="protein sequence ID" value="KAF2189213.1"/>
    <property type="molecule type" value="Genomic_DNA"/>
</dbReference>
<feature type="signal peptide" evidence="1">
    <location>
        <begin position="1"/>
        <end position="29"/>
    </location>
</feature>
<evidence type="ECO:0000313" key="3">
    <source>
        <dbReference type="Proteomes" id="UP000800200"/>
    </source>
</evidence>